<comment type="subcellular location">
    <subcellularLocation>
        <location evidence="1 7">Cell outer membrane</location>
        <topology evidence="1 7">Multi-pass membrane protein</topology>
    </subcellularLocation>
</comment>
<comment type="caution">
    <text evidence="10">The sequence shown here is derived from an EMBL/GenBank/DDBJ whole genome shotgun (WGS) entry which is preliminary data.</text>
</comment>
<evidence type="ECO:0000259" key="9">
    <source>
        <dbReference type="Pfam" id="PF07715"/>
    </source>
</evidence>
<feature type="signal peptide" evidence="8">
    <location>
        <begin position="1"/>
        <end position="18"/>
    </location>
</feature>
<dbReference type="NCBIfam" id="TIGR04056">
    <property type="entry name" value="OMP_RagA_SusC"/>
    <property type="match status" value="1"/>
</dbReference>
<dbReference type="InterPro" id="IPR012910">
    <property type="entry name" value="Plug_dom"/>
</dbReference>
<keyword evidence="3 7" id="KW-1134">Transmembrane beta strand</keyword>
<feature type="chain" id="PRO_5045834767" evidence="8">
    <location>
        <begin position="19"/>
        <end position="1043"/>
    </location>
</feature>
<keyword evidence="11" id="KW-1185">Reference proteome</keyword>
<dbReference type="SUPFAM" id="SSF49464">
    <property type="entry name" value="Carboxypeptidase regulatory domain-like"/>
    <property type="match status" value="1"/>
</dbReference>
<keyword evidence="8" id="KW-0732">Signal</keyword>
<dbReference type="Pfam" id="PF07715">
    <property type="entry name" value="Plug"/>
    <property type="match status" value="1"/>
</dbReference>
<proteinExistence type="inferred from homology"/>
<dbReference type="Pfam" id="PF13715">
    <property type="entry name" value="CarbopepD_reg_2"/>
    <property type="match status" value="1"/>
</dbReference>
<dbReference type="SUPFAM" id="SSF56935">
    <property type="entry name" value="Porins"/>
    <property type="match status" value="1"/>
</dbReference>
<evidence type="ECO:0000256" key="6">
    <source>
        <dbReference type="ARBA" id="ARBA00023237"/>
    </source>
</evidence>
<keyword evidence="2 7" id="KW-0813">Transport</keyword>
<sequence>MRAILLLASLLFSIHCFGQQIKGVVVDQDNKPIAGATVQNLQTSLTTQTNSKGEFALNGALNQELEVHYIGYEKLRIKVNQAEMRIQLMETLSTLDEAVVIGYQTVSRKKATAAISSISGKDLENIPAASFDMLLQGRLAGVNVQNFTGAPGAAPTLSVRGSSAVSTDYSGDDYYNVISSPLYVIDGVPQPTEQFVGPNTGTGTNYLAGLNPNDIESVDVLRDASAAAIYGSRAANGVVMITTKKGINGEPRVQVTAYSGLTQRPELREVTLGATERRQKLGVLQNQLSENDLRYLPYLLTDSLNPAYNGNTDWQDLFYQKGSVNSVNMAVTGGSGTTNYRFSGDYFNEDGIIKATGFQRYSGRLNLATKALKERLLINPIVAYSYSARDRGNGSSTSPIALGAGSMPSSLFNLSEQKKEFLLGQYDSNLDVNENTNLNANLNLHLQILPNLKFTSQSSYIINSAKRDYNRPTELMSGAGNYSYAYSYGDNQLRISNILSYTNSFGKHNLDVFIGQEAEKNKLNTVGAWGSQGVSDQIKVVNGFLQNNIGASSDIQRWTQLSYLSRLTYDFDDKYLFSAAIRADGSSRFGANNKWGYFPSVSAGWILSEENFLKDSDWLSLLKVRGSYGLTGALPGSNYLQYNLYNVNAGGYQGNSGSASYNGQVVIMPNFYNGVAQSNLSWEKNKQWNIGTDINLYGGKYSFMVDIFNKENYEGLFNVELPVTTGYDIAQTNSVAIRNSGLDFQFSASVLPKSSAIDWRSNFNISYVKNRIMSLPNGNRDLVMSGDRFDKSHILSVGSPINAFYLYKTLGVFSTLDDIPVNPYTGERYGNSNGVFNPGDFYFADLDGDYAIDIFNSGINPDKIPMGDPNFKWVGGWNNVFSYKNFSVTFHFTYGFDRDVLNLFEADQFSNSTDGNAVSNFVYYSTPNLDKLDMWKQPGDQAQYAKYDLGTYRYYYTSAQSFFLEKGSYIRWKNFIVSYNLPKNTLRKLGISNMRVFGLMDNVLMWQQSKKLPDAEAVNPYGEYNGAGYPIPRKYTIGLELSL</sequence>
<keyword evidence="4 7" id="KW-0812">Transmembrane</keyword>
<dbReference type="NCBIfam" id="TIGR04057">
    <property type="entry name" value="SusC_RagA_signa"/>
    <property type="match status" value="1"/>
</dbReference>
<dbReference type="InterPro" id="IPR037066">
    <property type="entry name" value="Plug_dom_sf"/>
</dbReference>
<dbReference type="InterPro" id="IPR008969">
    <property type="entry name" value="CarboxyPept-like_regulatory"/>
</dbReference>
<dbReference type="EMBL" id="JACOIJ010000004">
    <property type="protein sequence ID" value="MBD1428661.1"/>
    <property type="molecule type" value="Genomic_DNA"/>
</dbReference>
<gene>
    <name evidence="10" type="ORF">H8B04_03600</name>
</gene>
<dbReference type="Gene3D" id="2.60.40.1120">
    <property type="entry name" value="Carboxypeptidase-like, regulatory domain"/>
    <property type="match status" value="1"/>
</dbReference>
<evidence type="ECO:0000256" key="7">
    <source>
        <dbReference type="PROSITE-ProRule" id="PRU01360"/>
    </source>
</evidence>
<keyword evidence="6 7" id="KW-0998">Cell outer membrane</keyword>
<evidence type="ECO:0000256" key="4">
    <source>
        <dbReference type="ARBA" id="ARBA00022692"/>
    </source>
</evidence>
<dbReference type="Gene3D" id="2.40.170.20">
    <property type="entry name" value="TonB-dependent receptor, beta-barrel domain"/>
    <property type="match status" value="1"/>
</dbReference>
<evidence type="ECO:0000313" key="11">
    <source>
        <dbReference type="Proteomes" id="UP000651271"/>
    </source>
</evidence>
<organism evidence="10 11">
    <name type="scientific">Sphingobacterium litopenaei</name>
    <dbReference type="NCBI Taxonomy" id="2763500"/>
    <lineage>
        <taxon>Bacteria</taxon>
        <taxon>Pseudomonadati</taxon>
        <taxon>Bacteroidota</taxon>
        <taxon>Sphingobacteriia</taxon>
        <taxon>Sphingobacteriales</taxon>
        <taxon>Sphingobacteriaceae</taxon>
        <taxon>Sphingobacterium</taxon>
    </lineage>
</organism>
<comment type="similarity">
    <text evidence="7">Belongs to the TonB-dependent receptor family.</text>
</comment>
<dbReference type="InterPro" id="IPR023997">
    <property type="entry name" value="TonB-dep_OMP_SusC/RagA_CS"/>
</dbReference>
<keyword evidence="5 7" id="KW-0472">Membrane</keyword>
<dbReference type="InterPro" id="IPR023996">
    <property type="entry name" value="TonB-dep_OMP_SusC/RagA"/>
</dbReference>
<name>A0ABR7YBI7_9SPHI</name>
<dbReference type="Gene3D" id="2.170.130.10">
    <property type="entry name" value="TonB-dependent receptor, plug domain"/>
    <property type="match status" value="1"/>
</dbReference>
<accession>A0ABR7YBI7</accession>
<evidence type="ECO:0000256" key="5">
    <source>
        <dbReference type="ARBA" id="ARBA00023136"/>
    </source>
</evidence>
<dbReference type="RefSeq" id="WP_190301477.1">
    <property type="nucleotide sequence ID" value="NZ_JACOIJ010000004.1"/>
</dbReference>
<dbReference type="InterPro" id="IPR039426">
    <property type="entry name" value="TonB-dep_rcpt-like"/>
</dbReference>
<dbReference type="Proteomes" id="UP000651271">
    <property type="component" value="Unassembled WGS sequence"/>
</dbReference>
<evidence type="ECO:0000256" key="8">
    <source>
        <dbReference type="SAM" id="SignalP"/>
    </source>
</evidence>
<dbReference type="PROSITE" id="PS52016">
    <property type="entry name" value="TONB_DEPENDENT_REC_3"/>
    <property type="match status" value="1"/>
</dbReference>
<protein>
    <submittedName>
        <fullName evidence="10">SusC/RagA family TonB-linked outer membrane protein</fullName>
    </submittedName>
</protein>
<evidence type="ECO:0000256" key="1">
    <source>
        <dbReference type="ARBA" id="ARBA00004571"/>
    </source>
</evidence>
<feature type="domain" description="TonB-dependent receptor plug" evidence="9">
    <location>
        <begin position="109"/>
        <end position="238"/>
    </location>
</feature>
<evidence type="ECO:0000256" key="2">
    <source>
        <dbReference type="ARBA" id="ARBA00022448"/>
    </source>
</evidence>
<evidence type="ECO:0000256" key="3">
    <source>
        <dbReference type="ARBA" id="ARBA00022452"/>
    </source>
</evidence>
<dbReference type="InterPro" id="IPR036942">
    <property type="entry name" value="Beta-barrel_TonB_sf"/>
</dbReference>
<evidence type="ECO:0000313" key="10">
    <source>
        <dbReference type="EMBL" id="MBD1428661.1"/>
    </source>
</evidence>
<reference evidence="10 11" key="1">
    <citation type="submission" date="2020-08" db="EMBL/GenBank/DDBJ databases">
        <title>Sphingobacterium sp. DN04309 isolated from aquaculture water.</title>
        <authorList>
            <person name="Zhang M."/>
        </authorList>
    </citation>
    <scope>NUCLEOTIDE SEQUENCE [LARGE SCALE GENOMIC DNA]</scope>
    <source>
        <strain evidence="10 11">DN04309</strain>
    </source>
</reference>